<name>A0A4U5W7F4_STRGB</name>
<dbReference type="Proteomes" id="UP000308632">
    <property type="component" value="Unassembled WGS sequence"/>
</dbReference>
<evidence type="ECO:0000313" key="2">
    <source>
        <dbReference type="EMBL" id="TKS96065.1"/>
    </source>
</evidence>
<evidence type="ECO:0000313" key="3">
    <source>
        <dbReference type="Proteomes" id="UP000308632"/>
    </source>
</evidence>
<proteinExistence type="predicted"/>
<feature type="region of interest" description="Disordered" evidence="1">
    <location>
        <begin position="489"/>
        <end position="534"/>
    </location>
</feature>
<comment type="caution">
    <text evidence="2">The sequence shown here is derived from an EMBL/GenBank/DDBJ whole genome shotgun (WGS) entry which is preliminary data.</text>
</comment>
<organism evidence="2 3">
    <name type="scientific">Streptomyces galbus</name>
    <dbReference type="NCBI Taxonomy" id="33898"/>
    <lineage>
        <taxon>Bacteria</taxon>
        <taxon>Bacillati</taxon>
        <taxon>Actinomycetota</taxon>
        <taxon>Actinomycetes</taxon>
        <taxon>Kitasatosporales</taxon>
        <taxon>Streptomycetaceae</taxon>
        <taxon>Streptomyces</taxon>
    </lineage>
</organism>
<dbReference type="AlphaFoldDB" id="A0A4U5W7F4"/>
<dbReference type="EMBL" id="SZPR01000043">
    <property type="protein sequence ID" value="TKS96065.1"/>
    <property type="molecule type" value="Genomic_DNA"/>
</dbReference>
<sequence>MTDVQYWVTEATCGSGFAAAKIDSSPSELLQVRRKIAVLLLDRPGHAPAAVTPQITRSTWVQRQERRRDRSHQCFSAPALSVARGTVSYLGARGVVGRRSEADFVSSTAGGCMALDKRRVQTAVIGNADSELPVVLPMEAIELDDFRVRHAGQTYWCGMWLGGCGHQLFIKLYTDRVCHFAHGPDPEHTSTCARKASGVSSADHLYIKHGLLNWLAAQDITATATIARDADGSIGRDVSFAPAGHDTLRVLLSESPSSSVAEEGDPARLVLGPEMTPDPDVLLRQGYVNRIQLVPDGTRRRIQVGTERHGGATEWFDLEEVELTDSGLTTPAVEEIRWLRTTRRPIGVWTPKAAPQQSQPAARAVTNETHGIPSQDRDAVMTALEQAVSEGRSRMEIRRWLDRAEEVTRGGATAEENDLIRAGADALLRLERGVGVPTPREPTYQERKALQKTERLLRVLAQHRAHGLGVTLRQRNQLAQAADQAAAWLTDKQRAQVQQWRTDPEPAPVPRAPQPQRGHSPRRPASRPKPFDGAGLADAVRDVLEHAARLGKTVSFTDLCVQVKGLGELTESEQVQVLHRVRPTARPRSAAPQRPALLTALITAEDGTMYPVYRQLADRAGHLLPQQADSAWTETVKILHDRYRTP</sequence>
<accession>A0A4U5W7F4</accession>
<reference evidence="2 3" key="1">
    <citation type="submission" date="2019-04" db="EMBL/GenBank/DDBJ databases">
        <title>Streptomyces lasaliensis sp.nov., an Actinomycete isolated from soil which produces the polyether antibiotic lasalocid.</title>
        <authorList>
            <person name="Erwin G."/>
            <person name="Haber C."/>
        </authorList>
    </citation>
    <scope>NUCLEOTIDE SEQUENCE [LARGE SCALE GENOMIC DNA]</scope>
    <source>
        <strain evidence="2 3">DSM 40089</strain>
    </source>
</reference>
<evidence type="ECO:0000256" key="1">
    <source>
        <dbReference type="SAM" id="MobiDB-lite"/>
    </source>
</evidence>
<protein>
    <submittedName>
        <fullName evidence="2">Uncharacterized protein</fullName>
    </submittedName>
</protein>
<gene>
    <name evidence="2" type="ORF">E4U92_34945</name>
</gene>